<dbReference type="EMBL" id="CP144695">
    <property type="protein sequence ID" value="WVZ04680.1"/>
    <property type="molecule type" value="Genomic_DNA"/>
</dbReference>
<accession>A0AAQ3N797</accession>
<name>A0AAQ3N797_VIGMU</name>
<sequence length="136" mass="15144">MILMPHTLLISKQCFYQALFQPSESSFMGFGLYELSMKLHAPTASSTVRYTHLCPSSSRNFDLFSFFITSLPGFTKTSCNPLLSAVFLHSSSMLIPLVSMFPTAVISIITYCKVVWSEAFILSSSSSIHLVILSRK</sequence>
<gene>
    <name evidence="1" type="ORF">V8G54_018026</name>
</gene>
<keyword evidence="2" id="KW-1185">Reference proteome</keyword>
<reference evidence="1 2" key="1">
    <citation type="journal article" date="2023" name="Life. Sci Alliance">
        <title>Evolutionary insights into 3D genome organization and epigenetic landscape of Vigna mungo.</title>
        <authorList>
            <person name="Junaid A."/>
            <person name="Singh B."/>
            <person name="Bhatia S."/>
        </authorList>
    </citation>
    <scope>NUCLEOTIDE SEQUENCE [LARGE SCALE GENOMIC DNA]</scope>
    <source>
        <strain evidence="1">Urdbean</strain>
    </source>
</reference>
<dbReference type="AlphaFoldDB" id="A0AAQ3N797"/>
<evidence type="ECO:0000313" key="2">
    <source>
        <dbReference type="Proteomes" id="UP001374535"/>
    </source>
</evidence>
<evidence type="ECO:0000313" key="1">
    <source>
        <dbReference type="EMBL" id="WVZ04680.1"/>
    </source>
</evidence>
<dbReference type="Proteomes" id="UP001374535">
    <property type="component" value="Chromosome 6"/>
</dbReference>
<organism evidence="1 2">
    <name type="scientific">Vigna mungo</name>
    <name type="common">Black gram</name>
    <name type="synonym">Phaseolus mungo</name>
    <dbReference type="NCBI Taxonomy" id="3915"/>
    <lineage>
        <taxon>Eukaryota</taxon>
        <taxon>Viridiplantae</taxon>
        <taxon>Streptophyta</taxon>
        <taxon>Embryophyta</taxon>
        <taxon>Tracheophyta</taxon>
        <taxon>Spermatophyta</taxon>
        <taxon>Magnoliopsida</taxon>
        <taxon>eudicotyledons</taxon>
        <taxon>Gunneridae</taxon>
        <taxon>Pentapetalae</taxon>
        <taxon>rosids</taxon>
        <taxon>fabids</taxon>
        <taxon>Fabales</taxon>
        <taxon>Fabaceae</taxon>
        <taxon>Papilionoideae</taxon>
        <taxon>50 kb inversion clade</taxon>
        <taxon>NPAAA clade</taxon>
        <taxon>indigoferoid/millettioid clade</taxon>
        <taxon>Phaseoleae</taxon>
        <taxon>Vigna</taxon>
    </lineage>
</organism>
<protein>
    <submittedName>
        <fullName evidence="1">Uncharacterized protein</fullName>
    </submittedName>
</protein>
<proteinExistence type="predicted"/>